<evidence type="ECO:0000256" key="11">
    <source>
        <dbReference type="ARBA" id="ARBA00040464"/>
    </source>
</evidence>
<dbReference type="AlphaFoldDB" id="A0A8T3E3Z8"/>
<evidence type="ECO:0000256" key="4">
    <source>
        <dbReference type="ARBA" id="ARBA00022542"/>
    </source>
</evidence>
<dbReference type="FunFam" id="2.10.25.10:FF:000063">
    <property type="entry name" value="Slit guidance ligand 2"/>
    <property type="match status" value="1"/>
</dbReference>
<evidence type="ECO:0000256" key="13">
    <source>
        <dbReference type="ARBA" id="ARBA00042985"/>
    </source>
</evidence>
<feature type="compositionally biased region" description="Polar residues" evidence="16">
    <location>
        <begin position="401"/>
        <end position="411"/>
    </location>
</feature>
<feature type="disulfide bond" evidence="15">
    <location>
        <begin position="325"/>
        <end position="352"/>
    </location>
</feature>
<evidence type="ECO:0000256" key="8">
    <source>
        <dbReference type="ARBA" id="ARBA00023157"/>
    </source>
</evidence>
<dbReference type="SMART" id="SM00181">
    <property type="entry name" value="EGF"/>
    <property type="match status" value="2"/>
</dbReference>
<dbReference type="InterPro" id="IPR043504">
    <property type="entry name" value="Peptidase_S1_PA_chymotrypsin"/>
</dbReference>
<dbReference type="PROSITE" id="PS01180">
    <property type="entry name" value="CUB"/>
    <property type="match status" value="1"/>
</dbReference>
<feature type="domain" description="Sushi" evidence="20">
    <location>
        <begin position="295"/>
        <end position="354"/>
    </location>
</feature>
<organism evidence="21 22">
    <name type="scientific">Albula goreensis</name>
    <dbReference type="NCBI Taxonomy" id="1534307"/>
    <lineage>
        <taxon>Eukaryota</taxon>
        <taxon>Metazoa</taxon>
        <taxon>Chordata</taxon>
        <taxon>Craniata</taxon>
        <taxon>Vertebrata</taxon>
        <taxon>Euteleostomi</taxon>
        <taxon>Actinopterygii</taxon>
        <taxon>Neopterygii</taxon>
        <taxon>Teleostei</taxon>
        <taxon>Albuliformes</taxon>
        <taxon>Albulidae</taxon>
        <taxon>Albula</taxon>
    </lineage>
</organism>
<proteinExistence type="predicted"/>
<keyword evidence="4" id="KW-0721">Serine protease homolog</keyword>
<dbReference type="PANTHER" id="PTHR24254:SF9">
    <property type="entry name" value="INACTIVE SERINE PROTEASE PAMR1"/>
    <property type="match status" value="1"/>
</dbReference>
<dbReference type="PROSITE" id="PS50240">
    <property type="entry name" value="TRYPSIN_DOM"/>
    <property type="match status" value="1"/>
</dbReference>
<dbReference type="PRINTS" id="PR00722">
    <property type="entry name" value="CHYMOTRYPSIN"/>
</dbReference>
<evidence type="ECO:0000259" key="19">
    <source>
        <dbReference type="PROSITE" id="PS50240"/>
    </source>
</evidence>
<protein>
    <recommendedName>
        <fullName evidence="11">Inactive serine protease PAMR1</fullName>
    </recommendedName>
    <alternativeName>
        <fullName evidence="13">Peptidase domain-containing protein associated with muscle regeneration 1</fullName>
    </alternativeName>
    <alternativeName>
        <fullName evidence="12">Regeneration-associated muscle protease homolog</fullName>
    </alternativeName>
</protein>
<dbReference type="PANTHER" id="PTHR24254">
    <property type="entry name" value="PROTHROMBIN"/>
    <property type="match status" value="1"/>
</dbReference>
<feature type="domain" description="Peptidase S1" evidence="19">
    <location>
        <begin position="570"/>
        <end position="888"/>
    </location>
</feature>
<dbReference type="CDD" id="cd00033">
    <property type="entry name" value="CCP"/>
    <property type="match status" value="3"/>
</dbReference>
<accession>A0A8T3E3Z8</accession>
<evidence type="ECO:0000256" key="5">
    <source>
        <dbReference type="ARBA" id="ARBA00022659"/>
    </source>
</evidence>
<evidence type="ECO:0000256" key="14">
    <source>
        <dbReference type="PROSITE-ProRule" id="PRU00076"/>
    </source>
</evidence>
<dbReference type="CDD" id="cd00054">
    <property type="entry name" value="EGF_CA"/>
    <property type="match status" value="1"/>
</dbReference>
<dbReference type="InterPro" id="IPR000742">
    <property type="entry name" value="EGF"/>
</dbReference>
<comment type="function">
    <text evidence="10">May play a role in regeneration of skeletal muscle.</text>
</comment>
<evidence type="ECO:0000256" key="12">
    <source>
        <dbReference type="ARBA" id="ARBA00041872"/>
    </source>
</evidence>
<evidence type="ECO:0000313" key="21">
    <source>
        <dbReference type="EMBL" id="KAI1904012.1"/>
    </source>
</evidence>
<dbReference type="PROSITE" id="PS50923">
    <property type="entry name" value="SUSHI"/>
    <property type="match status" value="2"/>
</dbReference>
<keyword evidence="5 15" id="KW-0768">Sushi</keyword>
<dbReference type="InterPro" id="IPR001881">
    <property type="entry name" value="EGF-like_Ca-bd_dom"/>
</dbReference>
<gene>
    <name evidence="21" type="ORF">AGOR_G00001300</name>
</gene>
<dbReference type="Pfam" id="PF00431">
    <property type="entry name" value="CUB"/>
    <property type="match status" value="1"/>
</dbReference>
<name>A0A8T3E3Z8_9TELE</name>
<dbReference type="EMBL" id="JAERUA010000001">
    <property type="protein sequence ID" value="KAI1904012.1"/>
    <property type="molecule type" value="Genomic_DNA"/>
</dbReference>
<dbReference type="Proteomes" id="UP000829720">
    <property type="component" value="Unassembled WGS sequence"/>
</dbReference>
<dbReference type="GO" id="GO:0006508">
    <property type="term" value="P:proteolysis"/>
    <property type="evidence" value="ECO:0007669"/>
    <property type="project" value="InterPro"/>
</dbReference>
<dbReference type="SUPFAM" id="SSF50494">
    <property type="entry name" value="Trypsin-like serine proteases"/>
    <property type="match status" value="1"/>
</dbReference>
<dbReference type="SMART" id="SM00032">
    <property type="entry name" value="CCP"/>
    <property type="match status" value="3"/>
</dbReference>
<feature type="domain" description="Sushi" evidence="20">
    <location>
        <begin position="411"/>
        <end position="470"/>
    </location>
</feature>
<dbReference type="Pfam" id="PF00089">
    <property type="entry name" value="Trypsin"/>
    <property type="match status" value="1"/>
</dbReference>
<evidence type="ECO:0000256" key="3">
    <source>
        <dbReference type="ARBA" id="ARBA00022536"/>
    </source>
</evidence>
<dbReference type="Gene3D" id="2.60.120.290">
    <property type="entry name" value="Spermadhesin, CUB domain"/>
    <property type="match status" value="1"/>
</dbReference>
<dbReference type="InterPro" id="IPR009003">
    <property type="entry name" value="Peptidase_S1_PA"/>
</dbReference>
<feature type="disulfide bond" evidence="14">
    <location>
        <begin position="279"/>
        <end position="288"/>
    </location>
</feature>
<evidence type="ECO:0000256" key="1">
    <source>
        <dbReference type="ARBA" id="ARBA00004613"/>
    </source>
</evidence>
<dbReference type="SMART" id="SM00179">
    <property type="entry name" value="EGF_CA"/>
    <property type="match status" value="1"/>
</dbReference>
<feature type="domain" description="EGF-like" evidence="18">
    <location>
        <begin position="252"/>
        <end position="289"/>
    </location>
</feature>
<reference evidence="21" key="1">
    <citation type="submission" date="2021-01" db="EMBL/GenBank/DDBJ databases">
        <authorList>
            <person name="Zahm M."/>
            <person name="Roques C."/>
            <person name="Cabau C."/>
            <person name="Klopp C."/>
            <person name="Donnadieu C."/>
            <person name="Jouanno E."/>
            <person name="Lampietro C."/>
            <person name="Louis A."/>
            <person name="Herpin A."/>
            <person name="Echchiki A."/>
            <person name="Berthelot C."/>
            <person name="Parey E."/>
            <person name="Roest-Crollius H."/>
            <person name="Braasch I."/>
            <person name="Postlethwait J."/>
            <person name="Bobe J."/>
            <person name="Montfort J."/>
            <person name="Bouchez O."/>
            <person name="Begum T."/>
            <person name="Mejri S."/>
            <person name="Adams A."/>
            <person name="Chen W.-J."/>
            <person name="Guiguen Y."/>
        </authorList>
    </citation>
    <scope>NUCLEOTIDE SEQUENCE</scope>
    <source>
        <tissue evidence="21">Blood</tissue>
    </source>
</reference>
<dbReference type="Pfam" id="PF00084">
    <property type="entry name" value="Sushi"/>
    <property type="match status" value="3"/>
</dbReference>
<comment type="caution">
    <text evidence="21">The sequence shown here is derived from an EMBL/GenBank/DDBJ whole genome shotgun (WGS) entry which is preliminary data.</text>
</comment>
<dbReference type="SUPFAM" id="SSF57196">
    <property type="entry name" value="EGF/Laminin"/>
    <property type="match status" value="1"/>
</dbReference>
<dbReference type="InterPro" id="IPR000436">
    <property type="entry name" value="Sushi_SCR_CCP_dom"/>
</dbReference>
<dbReference type="InterPro" id="IPR001314">
    <property type="entry name" value="Peptidase_S1A"/>
</dbReference>
<evidence type="ECO:0000256" key="16">
    <source>
        <dbReference type="SAM" id="MobiDB-lite"/>
    </source>
</evidence>
<dbReference type="SMART" id="SM00020">
    <property type="entry name" value="Tryp_SPc"/>
    <property type="match status" value="1"/>
</dbReference>
<comment type="subcellular location">
    <subcellularLocation>
        <location evidence="1">Secreted</location>
    </subcellularLocation>
</comment>
<sequence>MLSAGRQQIALGRGTRQRWTLSVFLLLLVFLLFITQVPAWPYDYRLWYDNCPGAEWNIMCRGCCEYDRIRCKCPAQGTLVGYAVPCCRNAINECDPCIIHPGCSIFENCKRCNNGTWGVKDDFFIRGKYCTECRPGWSGGDCMKCGGVIRKPQGHIVLESYPTNARCEWTLEVDRGLTVELRFMMLSLEFDHSCRYDYVEVRDGDSLNSRIIGRYCGNERPSPIRSSGNSLHILFVSDGYKNFDGFFAIFQESSACSSSPCLHDGTCILDSAHSYRCACLAGYTGRRCENVPRERTCGIPKKPTHGDHLLLYGPGDVLIAVQYQCNRPYMLVGTSQRTCLTNSTWSGTAPSCVKPLEPDTRHEKEKPPDKDKDTEDKLNTVERQEPDRSQDTEKGEESETDNQSISVSERTSCPPPPKLYNGYHQLVQGSGRDPDRAEFFCNNSYALSGGAVRTCQLNGSWSGKPPLCVRACREPKVSELVKQQVLPPQVPPRKTPLDKLYSSTSAGKLFSLVRPTKVPLTLPPLAAGFHHLYTYIEYECASPFYHHSGSPRRTCLKTGKWSGRHVSCSPVCGKLPAFEPEKLAETRWPWHAAIYRRSGVGPEAKPDKKEALAGGFGKAKAKALVGGEDGEESAEEGAATWQLVCSGALVNQRSVVVAAHCVTELGKLLPIDAAKIKVVMGKHYRSDLRETKNLQHLRVSSVLVHPNYDPLVLDSDIAVLKLLDKARISERVLPVCLPAKQGGEVTARQAYVVGWSILPGSQGEEDEMARAGLVELGDVVQCERQYAQEGAPVSITDNMLCGRQHPRGLSNICPADTGGIVVLPPSLPPSSSSSAPLFLEGQETTGSNVWRLLGVVSHGFDQQNCRPELYTVYTRTGNFKDWIEASMK</sequence>
<dbReference type="InterPro" id="IPR000859">
    <property type="entry name" value="CUB_dom"/>
</dbReference>
<feature type="compositionally biased region" description="Basic and acidic residues" evidence="16">
    <location>
        <begin position="356"/>
        <end position="397"/>
    </location>
</feature>
<dbReference type="InterPro" id="IPR035914">
    <property type="entry name" value="Sperma_CUB_dom_sf"/>
</dbReference>
<keyword evidence="6" id="KW-0732">Signal</keyword>
<evidence type="ECO:0000256" key="2">
    <source>
        <dbReference type="ARBA" id="ARBA00022525"/>
    </source>
</evidence>
<dbReference type="CDD" id="cd00041">
    <property type="entry name" value="CUB"/>
    <property type="match status" value="1"/>
</dbReference>
<dbReference type="CDD" id="cd00190">
    <property type="entry name" value="Tryp_SPc"/>
    <property type="match status" value="1"/>
</dbReference>
<keyword evidence="3 14" id="KW-0245">EGF-like domain</keyword>
<evidence type="ECO:0000256" key="9">
    <source>
        <dbReference type="ARBA" id="ARBA00023180"/>
    </source>
</evidence>
<evidence type="ECO:0000259" key="20">
    <source>
        <dbReference type="PROSITE" id="PS50923"/>
    </source>
</evidence>
<dbReference type="Pfam" id="PF00008">
    <property type="entry name" value="EGF"/>
    <property type="match status" value="1"/>
</dbReference>
<dbReference type="OrthoDB" id="6147874at2759"/>
<dbReference type="GO" id="GO:0005509">
    <property type="term" value="F:calcium ion binding"/>
    <property type="evidence" value="ECO:0007669"/>
    <property type="project" value="InterPro"/>
</dbReference>
<evidence type="ECO:0000259" key="17">
    <source>
        <dbReference type="PROSITE" id="PS01180"/>
    </source>
</evidence>
<dbReference type="SUPFAM" id="SSF57535">
    <property type="entry name" value="Complement control module/SCR domain"/>
    <property type="match status" value="3"/>
</dbReference>
<keyword evidence="8 14" id="KW-1015">Disulfide bond</keyword>
<keyword evidence="9" id="KW-0325">Glycoprotein</keyword>
<dbReference type="PROSITE" id="PS50026">
    <property type="entry name" value="EGF_3"/>
    <property type="match status" value="1"/>
</dbReference>
<dbReference type="FunFam" id="2.40.10.10:FF:000068">
    <property type="entry name" value="transmembrane protease serine 2"/>
    <property type="match status" value="1"/>
</dbReference>
<evidence type="ECO:0000259" key="18">
    <source>
        <dbReference type="PROSITE" id="PS50026"/>
    </source>
</evidence>
<keyword evidence="2" id="KW-0964">Secreted</keyword>
<dbReference type="GO" id="GO:0005576">
    <property type="term" value="C:extracellular region"/>
    <property type="evidence" value="ECO:0007669"/>
    <property type="project" value="UniProtKB-SubCell"/>
</dbReference>
<dbReference type="FunFam" id="2.60.120.290:FF:000005">
    <property type="entry name" value="Procollagen C-endopeptidase enhancer 1"/>
    <property type="match status" value="1"/>
</dbReference>
<evidence type="ECO:0000256" key="6">
    <source>
        <dbReference type="ARBA" id="ARBA00022729"/>
    </source>
</evidence>
<evidence type="ECO:0000256" key="7">
    <source>
        <dbReference type="ARBA" id="ARBA00022737"/>
    </source>
</evidence>
<dbReference type="InterPro" id="IPR035976">
    <property type="entry name" value="Sushi/SCR/CCP_sf"/>
</dbReference>
<keyword evidence="22" id="KW-1185">Reference proteome</keyword>
<dbReference type="Gene3D" id="2.40.10.10">
    <property type="entry name" value="Trypsin-like serine proteases"/>
    <property type="match status" value="1"/>
</dbReference>
<dbReference type="InterPro" id="IPR051659">
    <property type="entry name" value="Serine_Protease_S1-Domain"/>
</dbReference>
<dbReference type="PROSITE" id="PS00022">
    <property type="entry name" value="EGF_1"/>
    <property type="match status" value="1"/>
</dbReference>
<feature type="disulfide bond" evidence="15">
    <location>
        <begin position="441"/>
        <end position="468"/>
    </location>
</feature>
<dbReference type="SUPFAM" id="SSF49854">
    <property type="entry name" value="Spermadhesin, CUB domain"/>
    <property type="match status" value="1"/>
</dbReference>
<evidence type="ECO:0000256" key="15">
    <source>
        <dbReference type="PROSITE-ProRule" id="PRU00302"/>
    </source>
</evidence>
<dbReference type="SMART" id="SM00042">
    <property type="entry name" value="CUB"/>
    <property type="match status" value="1"/>
</dbReference>
<feature type="domain" description="CUB" evidence="17">
    <location>
        <begin position="145"/>
        <end position="253"/>
    </location>
</feature>
<dbReference type="InterPro" id="IPR001254">
    <property type="entry name" value="Trypsin_dom"/>
</dbReference>
<evidence type="ECO:0000256" key="10">
    <source>
        <dbReference type="ARBA" id="ARBA00037622"/>
    </source>
</evidence>
<dbReference type="PROSITE" id="PS01186">
    <property type="entry name" value="EGF_2"/>
    <property type="match status" value="1"/>
</dbReference>
<keyword evidence="7" id="KW-0677">Repeat</keyword>
<comment type="caution">
    <text evidence="14">Lacks conserved residue(s) required for the propagation of feature annotation.</text>
</comment>
<dbReference type="Gene3D" id="2.10.25.10">
    <property type="entry name" value="Laminin"/>
    <property type="match status" value="1"/>
</dbReference>
<evidence type="ECO:0000313" key="22">
    <source>
        <dbReference type="Proteomes" id="UP000829720"/>
    </source>
</evidence>
<dbReference type="Gene3D" id="2.10.70.10">
    <property type="entry name" value="Complement Module, domain 1"/>
    <property type="match status" value="3"/>
</dbReference>
<dbReference type="GO" id="GO:0004252">
    <property type="term" value="F:serine-type endopeptidase activity"/>
    <property type="evidence" value="ECO:0007669"/>
    <property type="project" value="InterPro"/>
</dbReference>
<feature type="region of interest" description="Disordered" evidence="16">
    <location>
        <begin position="346"/>
        <end position="428"/>
    </location>
</feature>